<gene>
    <name evidence="2" type="ORF">A6P07_00550</name>
</gene>
<evidence type="ECO:0000313" key="2">
    <source>
        <dbReference type="EMBL" id="OCX77214.1"/>
    </source>
</evidence>
<proteinExistence type="predicted"/>
<keyword evidence="1" id="KW-0812">Transmembrane</keyword>
<accession>A0A1C2J8N5</accession>
<reference evidence="2 3" key="1">
    <citation type="journal article" date="2016" name="Int. J. Mol. Sci.">
        <title>Comparative genomics of the extreme acidophile Acidithiobacillus thiooxidans reveals intraspecific divergence and niche adaptation.</title>
        <authorList>
            <person name="Zhang X."/>
            <person name="Feng X."/>
            <person name="Tao J."/>
            <person name="Ma L."/>
            <person name="Xiao Y."/>
            <person name="Liang Y."/>
            <person name="Liu X."/>
            <person name="Yin H."/>
        </authorList>
    </citation>
    <scope>NUCLEOTIDE SEQUENCE [LARGE SCALE GENOMIC DNA]</scope>
    <source>
        <strain evidence="2 3">A02</strain>
    </source>
</reference>
<comment type="caution">
    <text evidence="2">The sequence shown here is derived from an EMBL/GenBank/DDBJ whole genome shotgun (WGS) entry which is preliminary data.</text>
</comment>
<dbReference type="EMBL" id="LWSA01000008">
    <property type="protein sequence ID" value="OCX77214.1"/>
    <property type="molecule type" value="Genomic_DNA"/>
</dbReference>
<dbReference type="Proteomes" id="UP000094893">
    <property type="component" value="Unassembled WGS sequence"/>
</dbReference>
<dbReference type="RefSeq" id="WP_024894206.1">
    <property type="nucleotide sequence ID" value="NZ_LWRZ01000008.1"/>
</dbReference>
<evidence type="ECO:0000256" key="1">
    <source>
        <dbReference type="SAM" id="Phobius"/>
    </source>
</evidence>
<organism evidence="2 3">
    <name type="scientific">Acidithiobacillus thiooxidans</name>
    <name type="common">Thiobacillus thiooxidans</name>
    <dbReference type="NCBI Taxonomy" id="930"/>
    <lineage>
        <taxon>Bacteria</taxon>
        <taxon>Pseudomonadati</taxon>
        <taxon>Pseudomonadota</taxon>
        <taxon>Acidithiobacillia</taxon>
        <taxon>Acidithiobacillales</taxon>
        <taxon>Acidithiobacillaceae</taxon>
        <taxon>Acidithiobacillus</taxon>
    </lineage>
</organism>
<feature type="transmembrane region" description="Helical" evidence="1">
    <location>
        <begin position="6"/>
        <end position="28"/>
    </location>
</feature>
<name>A0A1C2J8N5_ACITH</name>
<evidence type="ECO:0000313" key="3">
    <source>
        <dbReference type="Proteomes" id="UP000094893"/>
    </source>
</evidence>
<keyword evidence="1" id="KW-1133">Transmembrane helix</keyword>
<keyword evidence="1" id="KW-0472">Membrane</keyword>
<dbReference type="AlphaFoldDB" id="A0A1C2J8N5"/>
<protein>
    <submittedName>
        <fullName evidence="2">Uncharacterized protein</fullName>
    </submittedName>
</protein>
<sequence length="202" mass="22945">MSWIVPLGSSILGAVIGGAFLLGGQKYITDQAYSKARKIVLLEAIRNLQGLIDNVDFIEKDENNIGPTQVTLNIKIDRFYHYEEDLASNRLDDFQKLSELIAQIQSAKDKSEWWKPGSMARDYIKESRNTLIALLSLYPNLVKILSSGIPKHQLDKIGTTIVLSEAEEKLRKLRSTQKKFTLVPPYEEWALPLNLEHLGPFY</sequence>